<organism evidence="2">
    <name type="scientific">Triticum aestivum</name>
    <name type="common">Wheat</name>
    <dbReference type="NCBI Taxonomy" id="4565"/>
    <lineage>
        <taxon>Eukaryota</taxon>
        <taxon>Viridiplantae</taxon>
        <taxon>Streptophyta</taxon>
        <taxon>Embryophyta</taxon>
        <taxon>Tracheophyta</taxon>
        <taxon>Spermatophyta</taxon>
        <taxon>Magnoliopsida</taxon>
        <taxon>Liliopsida</taxon>
        <taxon>Poales</taxon>
        <taxon>Poaceae</taxon>
        <taxon>BOP clade</taxon>
        <taxon>Pooideae</taxon>
        <taxon>Triticodae</taxon>
        <taxon>Triticeae</taxon>
        <taxon>Triticinae</taxon>
        <taxon>Triticum</taxon>
    </lineage>
</organism>
<name>A0A9R1K9U0_WHEAT</name>
<evidence type="ECO:0000256" key="1">
    <source>
        <dbReference type="SAM" id="MobiDB-lite"/>
    </source>
</evidence>
<dbReference type="PANTHER" id="PTHR35161">
    <property type="entry name" value="OS02G0303100 PROTEIN"/>
    <property type="match status" value="1"/>
</dbReference>
<dbReference type="AlphaFoldDB" id="A0A9R1K9U0"/>
<feature type="region of interest" description="Disordered" evidence="1">
    <location>
        <begin position="356"/>
        <end position="384"/>
    </location>
</feature>
<reference evidence="2" key="2">
    <citation type="submission" date="2020-03" db="EMBL/GenBank/DDBJ databases">
        <title>The second near-complete assembly of the hexaploid bread wheat (Triticum aestivum) genome.</title>
        <authorList>
            <person name="Zimin A.V."/>
            <person name="Puiu D."/>
            <person name="Shumante A."/>
            <person name="Alonge M."/>
            <person name="Salzberg S.L."/>
        </authorList>
    </citation>
    <scope>NUCLEOTIDE SEQUENCE</scope>
    <source>
        <tissue evidence="2">Leaf</tissue>
    </source>
</reference>
<accession>A0A9R1K9U0</accession>
<protein>
    <submittedName>
        <fullName evidence="2">Uncharacterized protein</fullName>
    </submittedName>
</protein>
<dbReference type="Gramene" id="TraesROB_scaffold_056605_01G000200.1">
    <property type="protein sequence ID" value="TraesROB_scaffold_056605_01G000200.1"/>
    <property type="gene ID" value="TraesROB_scaffold_056605_01G000200"/>
</dbReference>
<dbReference type="Proteomes" id="UP000815260">
    <property type="component" value="Chromosome 4A"/>
</dbReference>
<dbReference type="EMBL" id="CM022220">
    <property type="protein sequence ID" value="KAF7046179.1"/>
    <property type="molecule type" value="Genomic_DNA"/>
</dbReference>
<dbReference type="PANTHER" id="PTHR35161:SF19">
    <property type="entry name" value="OS02G0113400 PROTEIN"/>
    <property type="match status" value="1"/>
</dbReference>
<evidence type="ECO:0000313" key="2">
    <source>
        <dbReference type="EMBL" id="KAF7046179.1"/>
    </source>
</evidence>
<proteinExistence type="predicted"/>
<gene>
    <name evidence="2" type="ORF">CFC21_055231</name>
</gene>
<dbReference type="Gramene" id="TraesWEE_scaffold_019921_01G000200.1">
    <property type="protein sequence ID" value="TraesWEE_scaffold_019921_01G000200.1"/>
    <property type="gene ID" value="TraesWEE_scaffold_019921_01G000200"/>
</dbReference>
<comment type="caution">
    <text evidence="2">The sequence shown here is derived from an EMBL/GenBank/DDBJ whole genome shotgun (WGS) entry which is preliminary data.</text>
</comment>
<sequence length="384" mass="44255">MRARSSYTINVSFDQMCEFDNLSHEDWLLPVAQKFLAQKKNRNEKGWRDKTCLSFSGFPASMEKLEDFLSNGPLVQSVKVSVHKTPIPAATVNGRSLIEMLVDAVSENHLNKLSWEGIFNQDDIVIIDYGCGSKQMKILQDTVPASEEAMLKDLRTAAKLFIPFYKINNVLPVYFDQFNEELHGATNVCVGQKWFMESLRYHPALMPSSGRRCFETMLPNIFNKYYSKQRPPNLDIMVEKPYPDDWKTSVKSAQKDGNDVLHKVYTHKNKPSLQRTDKYDDGVCGLMRFKRNVLEHGGHWQGQQKVQGQCERHIADLELLTAKTFCKFLPWLVRTLLEKGLMDKYFREAWEPFKASRSDKSDPWSIKAPFLGPTGREGRRLRSA</sequence>
<reference evidence="2" key="1">
    <citation type="journal article" date="2017" name="Gigascience">
        <title>The first near-complete assembly of the hexaploid bread wheat genome, Triticum aestivum.</title>
        <authorList>
            <person name="Zimin A.V."/>
            <person name="Puiu D."/>
            <person name="Hall R."/>
            <person name="Kingan S."/>
            <person name="Clavijo B.J."/>
            <person name="Salzberg S.L."/>
        </authorList>
    </citation>
    <scope>NUCLEOTIDE SEQUENCE</scope>
    <source>
        <tissue evidence="2">Leaf</tissue>
    </source>
</reference>
<dbReference type="OrthoDB" id="648481at2759"/>